<reference evidence="1 2" key="1">
    <citation type="submission" date="2019-02" db="EMBL/GenBank/DDBJ databases">
        <title>Deep-cultivation of Planctomycetes and their phenomic and genomic characterization uncovers novel biology.</title>
        <authorList>
            <person name="Wiegand S."/>
            <person name="Jogler M."/>
            <person name="Boedeker C."/>
            <person name="Pinto D."/>
            <person name="Vollmers J."/>
            <person name="Rivas-Marin E."/>
            <person name="Kohn T."/>
            <person name="Peeters S.H."/>
            <person name="Heuer A."/>
            <person name="Rast P."/>
            <person name="Oberbeckmann S."/>
            <person name="Bunk B."/>
            <person name="Jeske O."/>
            <person name="Meyerdierks A."/>
            <person name="Storesund J.E."/>
            <person name="Kallscheuer N."/>
            <person name="Luecker S."/>
            <person name="Lage O.M."/>
            <person name="Pohl T."/>
            <person name="Merkel B.J."/>
            <person name="Hornburger P."/>
            <person name="Mueller R.-W."/>
            <person name="Bruemmer F."/>
            <person name="Labrenz M."/>
            <person name="Spormann A.M."/>
            <person name="Op Den Camp H."/>
            <person name="Overmann J."/>
            <person name="Amann R."/>
            <person name="Jetten M.S.M."/>
            <person name="Mascher T."/>
            <person name="Medema M.H."/>
            <person name="Devos D.P."/>
            <person name="Kaster A.-K."/>
            <person name="Ovreas L."/>
            <person name="Rohde M."/>
            <person name="Galperin M.Y."/>
            <person name="Jogler C."/>
        </authorList>
    </citation>
    <scope>NUCLEOTIDE SEQUENCE [LARGE SCALE GENOMIC DNA]</scope>
    <source>
        <strain evidence="1 2">KOR34</strain>
    </source>
</reference>
<name>A0A5C5VEJ1_9BACT</name>
<dbReference type="AlphaFoldDB" id="A0A5C5VEJ1"/>
<evidence type="ECO:0000313" key="1">
    <source>
        <dbReference type="EMBL" id="TWT37066.1"/>
    </source>
</evidence>
<gene>
    <name evidence="1" type="ORF">KOR34_20130</name>
</gene>
<dbReference type="EMBL" id="SIHJ01000001">
    <property type="protein sequence ID" value="TWT37066.1"/>
    <property type="molecule type" value="Genomic_DNA"/>
</dbReference>
<protein>
    <submittedName>
        <fullName evidence="1">Uncharacterized protein</fullName>
    </submittedName>
</protein>
<sequence>MWGPFRFTSSAVCSHCGSIRYTVERQFPFTTVPYWRSRSIESTPLSDSVGGLLTSRDHTWQFAHGGGNGVRCALGEGRSLLQCTDSALLIGFLEATKQHSGADAARHYLNLALDPTHSEAFMLWLAVSGFQPDTHRDPAAYAAWFQAAVPQAPEFGNFPLLPADQHESSTAG</sequence>
<dbReference type="Proteomes" id="UP000316714">
    <property type="component" value="Unassembled WGS sequence"/>
</dbReference>
<keyword evidence="2" id="KW-1185">Reference proteome</keyword>
<proteinExistence type="predicted"/>
<accession>A0A5C5VEJ1</accession>
<evidence type="ECO:0000313" key="2">
    <source>
        <dbReference type="Proteomes" id="UP000316714"/>
    </source>
</evidence>
<comment type="caution">
    <text evidence="1">The sequence shown here is derived from an EMBL/GenBank/DDBJ whole genome shotgun (WGS) entry which is preliminary data.</text>
</comment>
<organism evidence="1 2">
    <name type="scientific">Posidoniimonas corsicana</name>
    <dbReference type="NCBI Taxonomy" id="1938618"/>
    <lineage>
        <taxon>Bacteria</taxon>
        <taxon>Pseudomonadati</taxon>
        <taxon>Planctomycetota</taxon>
        <taxon>Planctomycetia</taxon>
        <taxon>Pirellulales</taxon>
        <taxon>Lacipirellulaceae</taxon>
        <taxon>Posidoniimonas</taxon>
    </lineage>
</organism>